<dbReference type="PANTHER" id="PTHR37029">
    <property type="entry name" value="SSR1768 PROTEIN"/>
    <property type="match status" value="1"/>
</dbReference>
<reference evidence="1 2" key="1">
    <citation type="submission" date="2016-12" db="EMBL/GenBank/DDBJ databases">
        <title>The genome of dimorphic prosthecate Glycocaulis alkaliphilus 6b-8t, isolated from crude oil dictates its adaptability in petroleum environments.</title>
        <authorList>
            <person name="Wu X.-L."/>
            <person name="Geng S."/>
        </authorList>
    </citation>
    <scope>NUCLEOTIDE SEQUENCE [LARGE SCALE GENOMIC DNA]</scope>
    <source>
        <strain evidence="1 2">6B-8</strain>
    </source>
</reference>
<evidence type="ECO:0008006" key="3">
    <source>
        <dbReference type="Google" id="ProtNLM"/>
    </source>
</evidence>
<name>A0A3T0EAT5_9PROT</name>
<dbReference type="Proteomes" id="UP000286954">
    <property type="component" value="Chromosome"/>
</dbReference>
<dbReference type="Pfam" id="PF10049">
    <property type="entry name" value="DUF2283"/>
    <property type="match status" value="1"/>
</dbReference>
<gene>
    <name evidence="1" type="ORF">X907_1796</name>
</gene>
<protein>
    <recommendedName>
        <fullName evidence="3">DUF2283 domain-containing protein</fullName>
    </recommendedName>
</protein>
<keyword evidence="2" id="KW-1185">Reference proteome</keyword>
<dbReference type="InterPro" id="IPR019270">
    <property type="entry name" value="DUF2283"/>
</dbReference>
<evidence type="ECO:0000313" key="1">
    <source>
        <dbReference type="EMBL" id="AZU04327.1"/>
    </source>
</evidence>
<dbReference type="AlphaFoldDB" id="A0A3T0EAT5"/>
<sequence length="65" mass="7248">MMNWRYDHEADAAYLRLTDAKVVESDEVADDIVIDLDADNKIVGIEVLHASRRLADSILHPAAAE</sequence>
<dbReference type="KEGG" id="gak:X907_1796"/>
<evidence type="ECO:0000313" key="2">
    <source>
        <dbReference type="Proteomes" id="UP000286954"/>
    </source>
</evidence>
<accession>A0A3T0EAT5</accession>
<proteinExistence type="predicted"/>
<dbReference type="PANTHER" id="PTHR37029:SF1">
    <property type="entry name" value="SSR1768 PROTEIN"/>
    <property type="match status" value="1"/>
</dbReference>
<organism evidence="1 2">
    <name type="scientific">Glycocaulis alkaliphilus</name>
    <dbReference type="NCBI Taxonomy" id="1434191"/>
    <lineage>
        <taxon>Bacteria</taxon>
        <taxon>Pseudomonadati</taxon>
        <taxon>Pseudomonadota</taxon>
        <taxon>Alphaproteobacteria</taxon>
        <taxon>Maricaulales</taxon>
        <taxon>Maricaulaceae</taxon>
        <taxon>Glycocaulis</taxon>
    </lineage>
</organism>
<dbReference type="EMBL" id="CP018911">
    <property type="protein sequence ID" value="AZU04327.1"/>
    <property type="molecule type" value="Genomic_DNA"/>
</dbReference>